<evidence type="ECO:0000256" key="4">
    <source>
        <dbReference type="ARBA" id="ARBA00023136"/>
    </source>
</evidence>
<keyword evidence="4 7" id="KW-0472">Membrane</keyword>
<keyword evidence="10" id="KW-1185">Reference proteome</keyword>
<evidence type="ECO:0000256" key="1">
    <source>
        <dbReference type="ARBA" id="ARBA00004127"/>
    </source>
</evidence>
<feature type="transmembrane region" description="Helical" evidence="7">
    <location>
        <begin position="115"/>
        <end position="136"/>
    </location>
</feature>
<comment type="subcellular location">
    <subcellularLocation>
        <location evidence="1">Endomembrane system</location>
        <topology evidence="1">Multi-pass membrane protein</topology>
    </subcellularLocation>
</comment>
<protein>
    <submittedName>
        <fullName evidence="9">HTTM domain-containing protein</fullName>
    </submittedName>
</protein>
<dbReference type="PANTHER" id="PTHR12639">
    <property type="entry name" value="VITAMIN K-DEPENDENT GAMMA-CARBOXYLASE"/>
    <property type="match status" value="1"/>
</dbReference>
<reference evidence="9 10" key="1">
    <citation type="submission" date="2019-04" db="EMBL/GenBank/DDBJ databases">
        <title>Niastella caeni sp. nov., isolated from activated sludge.</title>
        <authorList>
            <person name="Sheng M."/>
        </authorList>
    </citation>
    <scope>NUCLEOTIDE SEQUENCE [LARGE SCALE GENOMIC DNA]</scope>
    <source>
        <strain evidence="9 10">HX-2-15</strain>
    </source>
</reference>
<evidence type="ECO:0000256" key="5">
    <source>
        <dbReference type="ARBA" id="ARBA00023157"/>
    </source>
</evidence>
<evidence type="ECO:0000313" key="10">
    <source>
        <dbReference type="Proteomes" id="UP000306918"/>
    </source>
</evidence>
<dbReference type="SMART" id="SM00752">
    <property type="entry name" value="HTTM"/>
    <property type="match status" value="1"/>
</dbReference>
<accession>A0A4S8H902</accession>
<evidence type="ECO:0000256" key="6">
    <source>
        <dbReference type="ARBA" id="ARBA00023239"/>
    </source>
</evidence>
<feature type="transmembrane region" description="Helical" evidence="7">
    <location>
        <begin position="70"/>
        <end position="103"/>
    </location>
</feature>
<feature type="transmembrane region" description="Helical" evidence="7">
    <location>
        <begin position="258"/>
        <end position="279"/>
    </location>
</feature>
<evidence type="ECO:0000256" key="7">
    <source>
        <dbReference type="SAM" id="Phobius"/>
    </source>
</evidence>
<gene>
    <name evidence="9" type="ORF">FAM09_28960</name>
</gene>
<feature type="transmembrane region" description="Helical" evidence="7">
    <location>
        <begin position="299"/>
        <end position="322"/>
    </location>
</feature>
<dbReference type="Pfam" id="PF05090">
    <property type="entry name" value="HTTM"/>
    <property type="match status" value="1"/>
</dbReference>
<keyword evidence="5" id="KW-1015">Disulfide bond</keyword>
<dbReference type="GO" id="GO:0012505">
    <property type="term" value="C:endomembrane system"/>
    <property type="evidence" value="ECO:0007669"/>
    <property type="project" value="UniProtKB-SubCell"/>
</dbReference>
<dbReference type="InterPro" id="IPR007782">
    <property type="entry name" value="VKG_COase"/>
</dbReference>
<dbReference type="Pfam" id="PF22777">
    <property type="entry name" value="VKGC_lumenal_dom"/>
    <property type="match status" value="1"/>
</dbReference>
<evidence type="ECO:0000256" key="2">
    <source>
        <dbReference type="ARBA" id="ARBA00022692"/>
    </source>
</evidence>
<dbReference type="EMBL" id="STFF01000014">
    <property type="protein sequence ID" value="THU31117.1"/>
    <property type="molecule type" value="Genomic_DNA"/>
</dbReference>
<keyword evidence="2 7" id="KW-0812">Transmembrane</keyword>
<dbReference type="InterPro" id="IPR053934">
    <property type="entry name" value="HTTM_dom"/>
</dbReference>
<comment type="caution">
    <text evidence="9">The sequence shown here is derived from an EMBL/GenBank/DDBJ whole genome shotgun (WGS) entry which is preliminary data.</text>
</comment>
<dbReference type="Proteomes" id="UP000306918">
    <property type="component" value="Unassembled WGS sequence"/>
</dbReference>
<dbReference type="RefSeq" id="WP_136580663.1">
    <property type="nucleotide sequence ID" value="NZ_STFF01000014.1"/>
</dbReference>
<feature type="domain" description="HTTM-like" evidence="8">
    <location>
        <begin position="10"/>
        <end position="271"/>
    </location>
</feature>
<evidence type="ECO:0000313" key="9">
    <source>
        <dbReference type="EMBL" id="THU31117.1"/>
    </source>
</evidence>
<dbReference type="InterPro" id="IPR011020">
    <property type="entry name" value="HTTM-like"/>
</dbReference>
<dbReference type="GO" id="GO:0008488">
    <property type="term" value="F:gamma-glutamyl carboxylase activity"/>
    <property type="evidence" value="ECO:0007669"/>
    <property type="project" value="InterPro"/>
</dbReference>
<dbReference type="AlphaFoldDB" id="A0A4S8H902"/>
<feature type="transmembrane region" description="Helical" evidence="7">
    <location>
        <begin position="232"/>
        <end position="252"/>
    </location>
</feature>
<dbReference type="PANTHER" id="PTHR12639:SF7">
    <property type="entry name" value="HTTM DOMAIN-CONTAINING PROTEIN"/>
    <property type="match status" value="1"/>
</dbReference>
<evidence type="ECO:0000256" key="3">
    <source>
        <dbReference type="ARBA" id="ARBA00022989"/>
    </source>
</evidence>
<keyword evidence="3 7" id="KW-1133">Transmembrane helix</keyword>
<feature type="transmembrane region" description="Helical" evidence="7">
    <location>
        <begin position="205"/>
        <end position="225"/>
    </location>
</feature>
<name>A0A4S8H902_9BACT</name>
<dbReference type="OrthoDB" id="341137at2"/>
<proteinExistence type="predicted"/>
<organism evidence="9 10">
    <name type="scientific">Niastella caeni</name>
    <dbReference type="NCBI Taxonomy" id="2569763"/>
    <lineage>
        <taxon>Bacteria</taxon>
        <taxon>Pseudomonadati</taxon>
        <taxon>Bacteroidota</taxon>
        <taxon>Chitinophagia</taxon>
        <taxon>Chitinophagales</taxon>
        <taxon>Chitinophagaceae</taxon>
        <taxon>Niastella</taxon>
    </lineage>
</organism>
<feature type="transmembrane region" description="Helical" evidence="7">
    <location>
        <begin position="12"/>
        <end position="31"/>
    </location>
</feature>
<evidence type="ECO:0000259" key="8">
    <source>
        <dbReference type="SMART" id="SM00752"/>
    </source>
</evidence>
<feature type="transmembrane region" description="Helical" evidence="7">
    <location>
        <begin position="148"/>
        <end position="168"/>
    </location>
</feature>
<dbReference type="GO" id="GO:0019842">
    <property type="term" value="F:vitamin binding"/>
    <property type="evidence" value="ECO:0007669"/>
    <property type="project" value="TreeGrafter"/>
</dbReference>
<dbReference type="InterPro" id="IPR053935">
    <property type="entry name" value="VKGC_lumenal_dom"/>
</dbReference>
<sequence>MMVINRQAWEKPVSIAPLITFRIAFGLLMFFSTLRFWWRGWVDTVYVSPSFHFTYWGFDWVQPLGKPGMYLIFSIIALSALMIAAGLFYRLAAVLFFICFTYVELIDVTTYLNHYYFISLVAFLMIWLPASRLYSIDVLLKPGSKRQYVPAWTVGVLRFQIAVVYFFAGLAKLNTDWLINAQPMKTWLPAKSHIPFVGEWLYKEWVAYLFSWFGAVYDLFIVFFLLNKRTRIWAYCFVLIFHIATAIFFPGIGLFPYVMIVSSLIFFSGTFHERLLSLLPAKKMSDGLSATYTFTRKKWLYGIMIVYVFLQCIIPFRFLLYPDLLFWNEEGYRFSWRVMLMEKAGAAYFTVKDKTGKQYYEVNNAEFLTPLQEKMMSTQPDMILKYAHFLANTYEKRGIAQPQVFGEVYVTLNGAGSRLFIDSSVNLAAQSFSWKHYNWILPYKTKK</sequence>
<keyword evidence="6" id="KW-0456">Lyase</keyword>